<dbReference type="InterPro" id="IPR036423">
    <property type="entry name" value="SOD-like_Cu/Zn_dom_sf"/>
</dbReference>
<feature type="region of interest" description="Disordered" evidence="2">
    <location>
        <begin position="95"/>
        <end position="117"/>
    </location>
</feature>
<dbReference type="GO" id="GO:0006801">
    <property type="term" value="P:superoxide metabolic process"/>
    <property type="evidence" value="ECO:0007669"/>
    <property type="project" value="InterPro"/>
</dbReference>
<dbReference type="SUPFAM" id="SSF49329">
    <property type="entry name" value="Cu,Zn superoxide dismutase-like"/>
    <property type="match status" value="1"/>
</dbReference>
<dbReference type="InterPro" id="IPR024134">
    <property type="entry name" value="SOD_Cu/Zn_/chaperone"/>
</dbReference>
<sequence>MQSFKKYLLSFALVFFAMGCTQQEMEQEETTTEPATDFTEAVAVVHPTEDGDTTGHVTFTKEDDGVRVQGEFEGLEEGKHGFHIHQYGDCRADDGTSAGGHYNPADNPHASPDAESRHVGDMGNLEADSDGNASIDYVDNTITLNGPESIMGRGVIIHGGEDDLESQPTGAAGPRMGCGVIGVANADA</sequence>
<keyword evidence="6" id="KW-1185">Reference proteome</keyword>
<dbReference type="OrthoDB" id="9792957at2"/>
<comment type="similarity">
    <text evidence="1">Belongs to the Cu-Zn superoxide dismutase family.</text>
</comment>
<dbReference type="Gene3D" id="2.60.40.200">
    <property type="entry name" value="Superoxide dismutase, copper/zinc binding domain"/>
    <property type="match status" value="1"/>
</dbReference>
<accession>A0A2A2G7A4</accession>
<evidence type="ECO:0000256" key="3">
    <source>
        <dbReference type="SAM" id="SignalP"/>
    </source>
</evidence>
<feature type="domain" description="Superoxide dismutase copper/zinc binding" evidence="4">
    <location>
        <begin position="54"/>
        <end position="181"/>
    </location>
</feature>
<feature type="chain" id="PRO_5013036504" evidence="3">
    <location>
        <begin position="27"/>
        <end position="188"/>
    </location>
</feature>
<name>A0A2A2G7A4_9BACT</name>
<evidence type="ECO:0000313" key="6">
    <source>
        <dbReference type="Proteomes" id="UP000218831"/>
    </source>
</evidence>
<dbReference type="EMBL" id="NSKE01000011">
    <property type="protein sequence ID" value="PAU93020.1"/>
    <property type="molecule type" value="Genomic_DNA"/>
</dbReference>
<dbReference type="Proteomes" id="UP000218831">
    <property type="component" value="Unassembled WGS sequence"/>
</dbReference>
<proteinExistence type="inferred from homology"/>
<evidence type="ECO:0000256" key="2">
    <source>
        <dbReference type="SAM" id="MobiDB-lite"/>
    </source>
</evidence>
<dbReference type="InterPro" id="IPR001424">
    <property type="entry name" value="SOD_Cu_Zn_dom"/>
</dbReference>
<dbReference type="Pfam" id="PF00080">
    <property type="entry name" value="Sod_Cu"/>
    <property type="match status" value="1"/>
</dbReference>
<evidence type="ECO:0000259" key="4">
    <source>
        <dbReference type="Pfam" id="PF00080"/>
    </source>
</evidence>
<dbReference type="PANTHER" id="PTHR10003">
    <property type="entry name" value="SUPEROXIDE DISMUTASE CU-ZN -RELATED"/>
    <property type="match status" value="1"/>
</dbReference>
<dbReference type="PROSITE" id="PS51257">
    <property type="entry name" value="PROKAR_LIPOPROTEIN"/>
    <property type="match status" value="1"/>
</dbReference>
<dbReference type="RefSeq" id="WP_095607440.1">
    <property type="nucleotide sequence ID" value="NZ_NSKE01000011.1"/>
</dbReference>
<feature type="signal peptide" evidence="3">
    <location>
        <begin position="1"/>
        <end position="26"/>
    </location>
</feature>
<dbReference type="PRINTS" id="PR00068">
    <property type="entry name" value="CUZNDISMTASE"/>
</dbReference>
<gene>
    <name evidence="5" type="ORF">CK503_13940</name>
</gene>
<dbReference type="GO" id="GO:0005507">
    <property type="term" value="F:copper ion binding"/>
    <property type="evidence" value="ECO:0007669"/>
    <property type="project" value="InterPro"/>
</dbReference>
<evidence type="ECO:0000313" key="5">
    <source>
        <dbReference type="EMBL" id="PAU93020.1"/>
    </source>
</evidence>
<dbReference type="CDD" id="cd00305">
    <property type="entry name" value="Cu-Zn_Superoxide_Dismutase"/>
    <property type="match status" value="1"/>
</dbReference>
<comment type="caution">
    <text evidence="5">The sequence shown here is derived from an EMBL/GenBank/DDBJ whole genome shotgun (WGS) entry which is preliminary data.</text>
</comment>
<protein>
    <submittedName>
        <fullName evidence="5">Superoxide dismutase</fullName>
    </submittedName>
</protein>
<evidence type="ECO:0000256" key="1">
    <source>
        <dbReference type="ARBA" id="ARBA00010457"/>
    </source>
</evidence>
<dbReference type="AlphaFoldDB" id="A0A2A2G7A4"/>
<reference evidence="5 6" key="1">
    <citation type="submission" date="2017-08" db="EMBL/GenBank/DDBJ databases">
        <title>Aliifodinibius alkalisoli sp. nov., isolated from saline alkaline soil.</title>
        <authorList>
            <person name="Liu D."/>
            <person name="Zhang G."/>
        </authorList>
    </citation>
    <scope>NUCLEOTIDE SEQUENCE [LARGE SCALE GENOMIC DNA]</scope>
    <source>
        <strain evidence="5 6">WN023</strain>
    </source>
</reference>
<keyword evidence="3" id="KW-0732">Signal</keyword>
<organism evidence="5 6">
    <name type="scientific">Fodinibius salipaludis</name>
    <dbReference type="NCBI Taxonomy" id="2032627"/>
    <lineage>
        <taxon>Bacteria</taxon>
        <taxon>Pseudomonadati</taxon>
        <taxon>Balneolota</taxon>
        <taxon>Balneolia</taxon>
        <taxon>Balneolales</taxon>
        <taxon>Balneolaceae</taxon>
        <taxon>Fodinibius</taxon>
    </lineage>
</organism>